<organism evidence="2 3">
    <name type="scientific">Prymnesium parvum</name>
    <name type="common">Toxic golden alga</name>
    <dbReference type="NCBI Taxonomy" id="97485"/>
    <lineage>
        <taxon>Eukaryota</taxon>
        <taxon>Haptista</taxon>
        <taxon>Haptophyta</taxon>
        <taxon>Prymnesiophyceae</taxon>
        <taxon>Prymnesiales</taxon>
        <taxon>Prymnesiaceae</taxon>
        <taxon>Prymnesium</taxon>
    </lineage>
</organism>
<comment type="caution">
    <text evidence="2">The sequence shown here is derived from an EMBL/GenBank/DDBJ whole genome shotgun (WGS) entry which is preliminary data.</text>
</comment>
<comment type="similarity">
    <text evidence="1">Belongs to the UPF0585 family.</text>
</comment>
<evidence type="ECO:0000313" key="3">
    <source>
        <dbReference type="Proteomes" id="UP001515480"/>
    </source>
</evidence>
<gene>
    <name evidence="2" type="ORF">AB1Y20_013141</name>
</gene>
<proteinExistence type="inferred from homology"/>
<accession>A0AB34IJS6</accession>
<dbReference type="Pfam" id="PF06080">
    <property type="entry name" value="DUF938"/>
    <property type="match status" value="2"/>
</dbReference>
<dbReference type="Proteomes" id="UP001515480">
    <property type="component" value="Unassembled WGS sequence"/>
</dbReference>
<dbReference type="InterPro" id="IPR010342">
    <property type="entry name" value="DUF938"/>
</dbReference>
<evidence type="ECO:0008006" key="4">
    <source>
        <dbReference type="Google" id="ProtNLM"/>
    </source>
</evidence>
<name>A0AB34IJS6_PRYPA</name>
<dbReference type="InterPro" id="IPR029063">
    <property type="entry name" value="SAM-dependent_MTases_sf"/>
</dbReference>
<dbReference type="PANTHER" id="PTHR20974">
    <property type="entry name" value="UPF0585 PROTEIN CG18661"/>
    <property type="match status" value="1"/>
</dbReference>
<sequence length="234" mass="24939">MAEVEHHPSALRNRQPILEQLLRICGADAQGLALEVASGTGCHVEAFAPAFPNLTFQPSEYVVVGVDSEERAAEYGKIGSRRGLPELENIDGVGCTKFANVLPAVALDVSAPWSDWPSSVRAKEGEHTLVFCSNTLHISPWECTTGLAAGAGKALAKEGKLLIYGPFKVNGNFVGEDGGAGNANFDASLRQRNPLWGIRDLEEVASVAAKAGLTLHEKVAMPANNLLLHFIKTE</sequence>
<evidence type="ECO:0000256" key="1">
    <source>
        <dbReference type="ARBA" id="ARBA00008308"/>
    </source>
</evidence>
<keyword evidence="3" id="KW-1185">Reference proteome</keyword>
<dbReference type="Gene3D" id="3.40.50.150">
    <property type="entry name" value="Vaccinia Virus protein VP39"/>
    <property type="match status" value="1"/>
</dbReference>
<dbReference type="SUPFAM" id="SSF53335">
    <property type="entry name" value="S-adenosyl-L-methionine-dependent methyltransferases"/>
    <property type="match status" value="1"/>
</dbReference>
<dbReference type="EMBL" id="JBGBPQ010000023">
    <property type="protein sequence ID" value="KAL1500484.1"/>
    <property type="molecule type" value="Genomic_DNA"/>
</dbReference>
<reference evidence="2 3" key="1">
    <citation type="journal article" date="2024" name="Science">
        <title>Giant polyketide synthase enzymes in the biosynthesis of giant marine polyether toxins.</title>
        <authorList>
            <person name="Fallon T.R."/>
            <person name="Shende V.V."/>
            <person name="Wierzbicki I.H."/>
            <person name="Pendleton A.L."/>
            <person name="Watervoot N.F."/>
            <person name="Auber R.P."/>
            <person name="Gonzalez D.J."/>
            <person name="Wisecaver J.H."/>
            <person name="Moore B.S."/>
        </authorList>
    </citation>
    <scope>NUCLEOTIDE SEQUENCE [LARGE SCALE GENOMIC DNA]</scope>
    <source>
        <strain evidence="2 3">12B1</strain>
    </source>
</reference>
<evidence type="ECO:0000313" key="2">
    <source>
        <dbReference type="EMBL" id="KAL1500484.1"/>
    </source>
</evidence>
<dbReference type="AlphaFoldDB" id="A0AB34IJS6"/>
<dbReference type="PANTHER" id="PTHR20974:SF0">
    <property type="entry name" value="UPF0585 PROTEIN CG18661"/>
    <property type="match status" value="1"/>
</dbReference>
<protein>
    <recommendedName>
        <fullName evidence="4">DUF938 domain-containing protein</fullName>
    </recommendedName>
</protein>